<gene>
    <name evidence="6" type="ORF">CU098_005543</name>
</gene>
<reference evidence="6 7" key="1">
    <citation type="journal article" date="2018" name="G3 (Bethesda)">
        <title>Phylogenetic and Phylogenomic Definition of Rhizopus Species.</title>
        <authorList>
            <person name="Gryganskyi A.P."/>
            <person name="Golan J."/>
            <person name="Dolatabadi S."/>
            <person name="Mondo S."/>
            <person name="Robb S."/>
            <person name="Idnurm A."/>
            <person name="Muszewska A."/>
            <person name="Steczkiewicz K."/>
            <person name="Masonjones S."/>
            <person name="Liao H.L."/>
            <person name="Gajdeczka M.T."/>
            <person name="Anike F."/>
            <person name="Vuek A."/>
            <person name="Anishchenko I.M."/>
            <person name="Voigt K."/>
            <person name="de Hoog G.S."/>
            <person name="Smith M.E."/>
            <person name="Heitman J."/>
            <person name="Vilgalys R."/>
            <person name="Stajich J.E."/>
        </authorList>
    </citation>
    <scope>NUCLEOTIDE SEQUENCE [LARGE SCALE GENOMIC DNA]</scope>
    <source>
        <strain evidence="6 7">LSU 92-RS-03</strain>
    </source>
</reference>
<feature type="domain" description="ACB" evidence="5">
    <location>
        <begin position="7"/>
        <end position="96"/>
    </location>
</feature>
<accession>A0A367J5B5</accession>
<organism evidence="6 7">
    <name type="scientific">Rhizopus stolonifer</name>
    <name type="common">Rhizopus nigricans</name>
    <dbReference type="NCBI Taxonomy" id="4846"/>
    <lineage>
        <taxon>Eukaryota</taxon>
        <taxon>Fungi</taxon>
        <taxon>Fungi incertae sedis</taxon>
        <taxon>Mucoromycota</taxon>
        <taxon>Mucoromycotina</taxon>
        <taxon>Mucoromycetes</taxon>
        <taxon>Mucorales</taxon>
        <taxon>Mucorineae</taxon>
        <taxon>Rhizopodaceae</taxon>
        <taxon>Rhizopus</taxon>
    </lineage>
</organism>
<comment type="caution">
    <text evidence="6">The sequence shown here is derived from an EMBL/GenBank/DDBJ whole genome shotgun (WGS) entry which is preliminary data.</text>
</comment>
<evidence type="ECO:0000256" key="2">
    <source>
        <dbReference type="ARBA" id="ARBA00023121"/>
    </source>
</evidence>
<sequence>MNSPYTTQLRFSHALSIVRAIPPDSILQPTAADKLQFYGLYKQATEGDINIPRPSSRQMVDYAKWKAWSRMKGISPIEAQKLYIDSLIQLLAELLHRYPRHGQSEFLKKALQSLEYDDKNDKENDFFQDAYDPAEFELQQHFLNQIEADQLLKENIINSPPASCNYFNNEYPITPVTSPGHSHTGQWVLEQKNRLDDITSEADTIDREVAAVTANLQLSSPRESPYHTLPTPSSHNKKKLALPQSSNPTPRKKSFNSSSSSTSSPKKTDRALEKLQTEVTALTEQIDRLRQSIQLREEDKWSVWRIIKILLKHLMANSAIFLIVFYALWKSKSPIAYKLIDYLQPLIQALVRNILRKVVFWKITV</sequence>
<protein>
    <recommendedName>
        <fullName evidence="5">ACB domain-containing protein</fullName>
    </recommendedName>
</protein>
<keyword evidence="7" id="KW-1185">Reference proteome</keyword>
<dbReference type="GO" id="GO:0000062">
    <property type="term" value="F:fatty-acyl-CoA binding"/>
    <property type="evidence" value="ECO:0007669"/>
    <property type="project" value="InterPro"/>
</dbReference>
<dbReference type="STRING" id="4846.A0A367J5B5"/>
<dbReference type="PRINTS" id="PR00689">
    <property type="entry name" value="ACOABINDINGP"/>
</dbReference>
<evidence type="ECO:0000313" key="6">
    <source>
        <dbReference type="EMBL" id="RCH85123.1"/>
    </source>
</evidence>
<dbReference type="PROSITE" id="PS00880">
    <property type="entry name" value="ACB_1"/>
    <property type="match status" value="1"/>
</dbReference>
<dbReference type="Gene3D" id="1.20.80.10">
    <property type="match status" value="1"/>
</dbReference>
<keyword evidence="3" id="KW-0175">Coiled coil</keyword>
<dbReference type="GO" id="GO:0006631">
    <property type="term" value="P:fatty acid metabolic process"/>
    <property type="evidence" value="ECO:0007669"/>
    <property type="project" value="TreeGrafter"/>
</dbReference>
<dbReference type="SUPFAM" id="SSF47027">
    <property type="entry name" value="Acyl-CoA binding protein"/>
    <property type="match status" value="1"/>
</dbReference>
<evidence type="ECO:0000259" key="5">
    <source>
        <dbReference type="PROSITE" id="PS51228"/>
    </source>
</evidence>
<dbReference type="InterPro" id="IPR035984">
    <property type="entry name" value="Acyl-CoA-binding_sf"/>
</dbReference>
<dbReference type="OrthoDB" id="346910at2759"/>
<dbReference type="InterPro" id="IPR000582">
    <property type="entry name" value="Acyl-CoA-binding_protein"/>
</dbReference>
<dbReference type="EMBL" id="PJQM01004254">
    <property type="protein sequence ID" value="RCH85123.1"/>
    <property type="molecule type" value="Genomic_DNA"/>
</dbReference>
<dbReference type="InterPro" id="IPR014352">
    <property type="entry name" value="FERM/acyl-CoA-bd_prot_sf"/>
</dbReference>
<feature type="coiled-coil region" evidence="3">
    <location>
        <begin position="272"/>
        <end position="299"/>
    </location>
</feature>
<keyword evidence="2" id="KW-0446">Lipid-binding</keyword>
<dbReference type="InterPro" id="IPR022408">
    <property type="entry name" value="Acyl-CoA-binding_prot_CS"/>
</dbReference>
<evidence type="ECO:0000256" key="4">
    <source>
        <dbReference type="SAM" id="MobiDB-lite"/>
    </source>
</evidence>
<evidence type="ECO:0000313" key="7">
    <source>
        <dbReference type="Proteomes" id="UP000253551"/>
    </source>
</evidence>
<dbReference type="AlphaFoldDB" id="A0A367J5B5"/>
<evidence type="ECO:0000256" key="3">
    <source>
        <dbReference type="SAM" id="Coils"/>
    </source>
</evidence>
<dbReference type="Pfam" id="PF00887">
    <property type="entry name" value="ACBP"/>
    <property type="match status" value="1"/>
</dbReference>
<comment type="similarity">
    <text evidence="1">Belongs to the ACBP family.</text>
</comment>
<dbReference type="PROSITE" id="PS51228">
    <property type="entry name" value="ACB_2"/>
    <property type="match status" value="1"/>
</dbReference>
<proteinExistence type="inferred from homology"/>
<dbReference type="PANTHER" id="PTHR23310">
    <property type="entry name" value="ACYL-COA-BINDING PROTEIN, ACBP"/>
    <property type="match status" value="1"/>
</dbReference>
<dbReference type="PANTHER" id="PTHR23310:SF62">
    <property type="entry name" value="ACYL-COA BINDING PROTEIN 1, ISOFORM A"/>
    <property type="match status" value="1"/>
</dbReference>
<evidence type="ECO:0000256" key="1">
    <source>
        <dbReference type="ARBA" id="ARBA00005567"/>
    </source>
</evidence>
<name>A0A367J5B5_RHIST</name>
<dbReference type="Proteomes" id="UP000253551">
    <property type="component" value="Unassembled WGS sequence"/>
</dbReference>
<feature type="compositionally biased region" description="Low complexity" evidence="4">
    <location>
        <begin position="255"/>
        <end position="265"/>
    </location>
</feature>
<feature type="region of interest" description="Disordered" evidence="4">
    <location>
        <begin position="215"/>
        <end position="271"/>
    </location>
</feature>